<accession>A0A377HYR8</accession>
<gene>
    <name evidence="2" type="ORF">NCTC10794_00363</name>
</gene>
<dbReference type="RefSeq" id="WP_119222159.1">
    <property type="nucleotide sequence ID" value="NZ_UGHH01000002.1"/>
</dbReference>
<keyword evidence="1" id="KW-0472">Membrane</keyword>
<protein>
    <submittedName>
        <fullName evidence="2">Uncharacterized protein</fullName>
    </submittedName>
</protein>
<keyword evidence="1" id="KW-0812">Transmembrane</keyword>
<evidence type="ECO:0000313" key="2">
    <source>
        <dbReference type="EMBL" id="STO63352.1"/>
    </source>
</evidence>
<sequence length="138" mass="15970">MHSDSIYQAVIIGFATVFMAGAIYIASKIGKGINKVKEIKYQLDNEIGKVDYVVEKISYIDINPKVGKVEFIEFYLDPNYESAFYSISPEKLKYLRPKLENLINKFEQTESSYGHKYAERSFFIGDKLIFSWKNEAKI</sequence>
<evidence type="ECO:0000313" key="3">
    <source>
        <dbReference type="Proteomes" id="UP000254867"/>
    </source>
</evidence>
<proteinExistence type="predicted"/>
<organism evidence="2 3">
    <name type="scientific">Haemophilus parahaemolyticus</name>
    <dbReference type="NCBI Taxonomy" id="735"/>
    <lineage>
        <taxon>Bacteria</taxon>
        <taxon>Pseudomonadati</taxon>
        <taxon>Pseudomonadota</taxon>
        <taxon>Gammaproteobacteria</taxon>
        <taxon>Pasteurellales</taxon>
        <taxon>Pasteurellaceae</taxon>
        <taxon>Haemophilus</taxon>
    </lineage>
</organism>
<keyword evidence="1" id="KW-1133">Transmembrane helix</keyword>
<reference evidence="2 3" key="1">
    <citation type="submission" date="2018-06" db="EMBL/GenBank/DDBJ databases">
        <authorList>
            <consortium name="Pathogen Informatics"/>
            <person name="Doyle S."/>
        </authorList>
    </citation>
    <scope>NUCLEOTIDE SEQUENCE [LARGE SCALE GENOMIC DNA]</scope>
    <source>
        <strain evidence="2 3">NCTC10794</strain>
    </source>
</reference>
<evidence type="ECO:0000256" key="1">
    <source>
        <dbReference type="SAM" id="Phobius"/>
    </source>
</evidence>
<dbReference type="Proteomes" id="UP000254867">
    <property type="component" value="Unassembled WGS sequence"/>
</dbReference>
<name>A0A377HYR8_HAEPH</name>
<dbReference type="EMBL" id="UGHH01000002">
    <property type="protein sequence ID" value="STO63352.1"/>
    <property type="molecule type" value="Genomic_DNA"/>
</dbReference>
<feature type="transmembrane region" description="Helical" evidence="1">
    <location>
        <begin position="6"/>
        <end position="27"/>
    </location>
</feature>
<dbReference type="AlphaFoldDB" id="A0A377HYR8"/>